<dbReference type="Proteomes" id="UP000298390">
    <property type="component" value="Unassembled WGS sequence"/>
</dbReference>
<proteinExistence type="predicted"/>
<dbReference type="EMBL" id="SEKV01000163">
    <property type="protein sequence ID" value="TFY62514.1"/>
    <property type="molecule type" value="Genomic_DNA"/>
</dbReference>
<evidence type="ECO:0000313" key="2">
    <source>
        <dbReference type="EMBL" id="TFY62514.1"/>
    </source>
</evidence>
<dbReference type="PANTHER" id="PTHR39398">
    <property type="entry name" value="YALI0F14311P"/>
    <property type="match status" value="1"/>
</dbReference>
<dbReference type="STRING" id="34475.A0A4Y9YJ01"/>
<sequence length="365" mass="41166">MAYKPPHARAHRVYQPGKRHMELMPSLSRSSGLDKDGDALRDRAVQEEYRAFIEGKVDDFWKRHPYGRISTDADARRRQEEQENILILFRKLREGLLATDRKDAFALEAYETSLHLSIIFRSDKQTTSVLSHLLPHLYGARPGAADPTHTALPTTLLSLLHHLLLGYPSQSRYHEHLYSLPGPFLPRDSAAYRWIAQLTHSLRTRNYAKLQELTDRGAFEGFFVDPGAPDEGGGHPASGETSEQIVHQSAGQPNLELEAMCTLVEGIRDKARATAWLVMRSAYRELHCVPLPVSAPKTTDKEPSPTSEWLARSLALRPLGPLTADVSEMMRCVNEWLEQKCGEGEVKRKEGPEGRWVVNKVPVKV</sequence>
<comment type="caution">
    <text evidence="2">The sequence shown here is derived from an EMBL/GenBank/DDBJ whole genome shotgun (WGS) entry which is preliminary data.</text>
</comment>
<gene>
    <name evidence="2" type="ORF">EVJ58_g3817</name>
</gene>
<protein>
    <submittedName>
        <fullName evidence="2">Uncharacterized protein</fullName>
    </submittedName>
</protein>
<reference evidence="2 3" key="1">
    <citation type="submission" date="2019-01" db="EMBL/GenBank/DDBJ databases">
        <title>Genome sequencing of the rare red list fungi Fomitopsis rosea.</title>
        <authorList>
            <person name="Buettner E."/>
            <person name="Kellner H."/>
        </authorList>
    </citation>
    <scope>NUCLEOTIDE SEQUENCE [LARGE SCALE GENOMIC DNA]</scope>
    <source>
        <strain evidence="2 3">DSM 105464</strain>
    </source>
</reference>
<feature type="region of interest" description="Disordered" evidence="1">
    <location>
        <begin position="225"/>
        <end position="245"/>
    </location>
</feature>
<evidence type="ECO:0000313" key="3">
    <source>
        <dbReference type="Proteomes" id="UP000298390"/>
    </source>
</evidence>
<name>A0A4Y9YJ01_9APHY</name>
<organism evidence="2 3">
    <name type="scientific">Rhodofomes roseus</name>
    <dbReference type="NCBI Taxonomy" id="34475"/>
    <lineage>
        <taxon>Eukaryota</taxon>
        <taxon>Fungi</taxon>
        <taxon>Dikarya</taxon>
        <taxon>Basidiomycota</taxon>
        <taxon>Agaricomycotina</taxon>
        <taxon>Agaricomycetes</taxon>
        <taxon>Polyporales</taxon>
        <taxon>Rhodofomes</taxon>
    </lineage>
</organism>
<accession>A0A4Y9YJ01</accession>
<dbReference type="AlphaFoldDB" id="A0A4Y9YJ01"/>
<dbReference type="PANTHER" id="PTHR39398:SF1">
    <property type="entry name" value="CSN8_PSMD8_EIF3K DOMAIN-CONTAINING PROTEIN"/>
    <property type="match status" value="1"/>
</dbReference>
<evidence type="ECO:0000256" key="1">
    <source>
        <dbReference type="SAM" id="MobiDB-lite"/>
    </source>
</evidence>